<feature type="chain" id="PRO_5045768435" evidence="1">
    <location>
        <begin position="28"/>
        <end position="238"/>
    </location>
</feature>
<dbReference type="InterPro" id="IPR050229">
    <property type="entry name" value="GlpE_sulfurtransferase"/>
</dbReference>
<dbReference type="InterPro" id="IPR001763">
    <property type="entry name" value="Rhodanese-like_dom"/>
</dbReference>
<dbReference type="InterPro" id="IPR013766">
    <property type="entry name" value="Thioredoxin_domain"/>
</dbReference>
<evidence type="ECO:0000313" key="5">
    <source>
        <dbReference type="Proteomes" id="UP001560573"/>
    </source>
</evidence>
<evidence type="ECO:0000259" key="3">
    <source>
        <dbReference type="PROSITE" id="PS51352"/>
    </source>
</evidence>
<feature type="signal peptide" evidence="1">
    <location>
        <begin position="1"/>
        <end position="27"/>
    </location>
</feature>
<dbReference type="SUPFAM" id="SSF52821">
    <property type="entry name" value="Rhodanese/Cell cycle control phosphatase"/>
    <property type="match status" value="1"/>
</dbReference>
<dbReference type="PROSITE" id="PS51257">
    <property type="entry name" value="PROKAR_LIPOPROTEIN"/>
    <property type="match status" value="1"/>
</dbReference>
<feature type="domain" description="Thioredoxin" evidence="3">
    <location>
        <begin position="102"/>
        <end position="238"/>
    </location>
</feature>
<dbReference type="CDD" id="cd00158">
    <property type="entry name" value="RHOD"/>
    <property type="match status" value="1"/>
</dbReference>
<organism evidence="4 5">
    <name type="scientific">Danxiaibacter flavus</name>
    <dbReference type="NCBI Taxonomy" id="3049108"/>
    <lineage>
        <taxon>Bacteria</taxon>
        <taxon>Pseudomonadati</taxon>
        <taxon>Bacteroidota</taxon>
        <taxon>Chitinophagia</taxon>
        <taxon>Chitinophagales</taxon>
        <taxon>Chitinophagaceae</taxon>
        <taxon>Danxiaibacter</taxon>
    </lineage>
</organism>
<dbReference type="Gene3D" id="3.40.30.10">
    <property type="entry name" value="Glutaredoxin"/>
    <property type="match status" value="1"/>
</dbReference>
<dbReference type="PROSITE" id="PS50206">
    <property type="entry name" value="RHODANESE_3"/>
    <property type="match status" value="1"/>
</dbReference>
<dbReference type="Proteomes" id="UP001560573">
    <property type="component" value="Unassembled WGS sequence"/>
</dbReference>
<protein>
    <submittedName>
        <fullName evidence="4">DUF953 domain-containing protein</fullName>
    </submittedName>
</protein>
<sequence length="238" mass="26546">MNKYLLKHTLLPLASCIITLSACNLQAQNKGLSVDEFQQELSRPSVQLLDVRTAGEYQNGHLANALQADWNNQEQFMDRIQYLDKSKPVLVYCASGVRSAKAADWMKANGFSSVQNMDGGIVAWKKENKPVEQPDNIKQLTIDEYTASITNAAKPIVLVDFGAEWCPPCKKMEPVITQLQNELKDQIVIIKVDAGINTNVMSDMKVASIPTFIVYKSGKETWRKQGVVDAGELRTQLK</sequence>
<dbReference type="CDD" id="cd02947">
    <property type="entry name" value="TRX_family"/>
    <property type="match status" value="1"/>
</dbReference>
<accession>A0ABV3ZFD0</accession>
<keyword evidence="5" id="KW-1185">Reference proteome</keyword>
<dbReference type="PROSITE" id="PS51352">
    <property type="entry name" value="THIOREDOXIN_2"/>
    <property type="match status" value="1"/>
</dbReference>
<evidence type="ECO:0000259" key="2">
    <source>
        <dbReference type="PROSITE" id="PS50206"/>
    </source>
</evidence>
<comment type="caution">
    <text evidence="4">The sequence shown here is derived from an EMBL/GenBank/DDBJ whole genome shotgun (WGS) entry which is preliminary data.</text>
</comment>
<dbReference type="Pfam" id="PF00085">
    <property type="entry name" value="Thioredoxin"/>
    <property type="match status" value="1"/>
</dbReference>
<keyword evidence="1" id="KW-0732">Signal</keyword>
<dbReference type="PANTHER" id="PTHR43031">
    <property type="entry name" value="FAD-DEPENDENT OXIDOREDUCTASE"/>
    <property type="match status" value="1"/>
</dbReference>
<name>A0ABV3ZFD0_9BACT</name>
<evidence type="ECO:0000256" key="1">
    <source>
        <dbReference type="SAM" id="SignalP"/>
    </source>
</evidence>
<dbReference type="PRINTS" id="PR00421">
    <property type="entry name" value="THIOREDOXIN"/>
</dbReference>
<dbReference type="RefSeq" id="WP_369328587.1">
    <property type="nucleotide sequence ID" value="NZ_JAULBC010000002.1"/>
</dbReference>
<dbReference type="Gene3D" id="3.40.250.10">
    <property type="entry name" value="Rhodanese-like domain"/>
    <property type="match status" value="1"/>
</dbReference>
<dbReference type="Pfam" id="PF00581">
    <property type="entry name" value="Rhodanese"/>
    <property type="match status" value="1"/>
</dbReference>
<reference evidence="4 5" key="1">
    <citation type="submission" date="2023-07" db="EMBL/GenBank/DDBJ databases">
        <authorList>
            <person name="Lian W.-H."/>
        </authorList>
    </citation>
    <scope>NUCLEOTIDE SEQUENCE [LARGE SCALE GENOMIC DNA]</scope>
    <source>
        <strain evidence="4 5">SYSU DXS3180</strain>
    </source>
</reference>
<dbReference type="SMART" id="SM00450">
    <property type="entry name" value="RHOD"/>
    <property type="match status" value="1"/>
</dbReference>
<dbReference type="PANTHER" id="PTHR43031:SF1">
    <property type="entry name" value="PYRIDINE NUCLEOTIDE-DISULPHIDE OXIDOREDUCTASE"/>
    <property type="match status" value="1"/>
</dbReference>
<dbReference type="EMBL" id="JAULBC010000002">
    <property type="protein sequence ID" value="MEX6687183.1"/>
    <property type="molecule type" value="Genomic_DNA"/>
</dbReference>
<dbReference type="SUPFAM" id="SSF52833">
    <property type="entry name" value="Thioredoxin-like"/>
    <property type="match status" value="1"/>
</dbReference>
<dbReference type="InterPro" id="IPR036873">
    <property type="entry name" value="Rhodanese-like_dom_sf"/>
</dbReference>
<evidence type="ECO:0000313" key="4">
    <source>
        <dbReference type="EMBL" id="MEX6687183.1"/>
    </source>
</evidence>
<dbReference type="InterPro" id="IPR036249">
    <property type="entry name" value="Thioredoxin-like_sf"/>
</dbReference>
<proteinExistence type="predicted"/>
<feature type="domain" description="Rhodanese" evidence="2">
    <location>
        <begin position="42"/>
        <end position="133"/>
    </location>
</feature>
<gene>
    <name evidence="4" type="ORF">QTN47_06735</name>
</gene>